<dbReference type="SUPFAM" id="SSF54211">
    <property type="entry name" value="Ribosomal protein S5 domain 2-like"/>
    <property type="match status" value="1"/>
</dbReference>
<accession>A0ABW0BJT5</accession>
<evidence type="ECO:0000259" key="3">
    <source>
        <dbReference type="Pfam" id="PF09186"/>
    </source>
</evidence>
<dbReference type="InterPro" id="IPR023582">
    <property type="entry name" value="Impact"/>
</dbReference>
<comment type="similarity">
    <text evidence="1">Belongs to the IMPACT family.</text>
</comment>
<dbReference type="PROSITE" id="PS00910">
    <property type="entry name" value="UPF0029"/>
    <property type="match status" value="1"/>
</dbReference>
<dbReference type="SUPFAM" id="SSF54980">
    <property type="entry name" value="EF-G C-terminal domain-like"/>
    <property type="match status" value="1"/>
</dbReference>
<proteinExistence type="inferred from homology"/>
<keyword evidence="5" id="KW-1185">Reference proteome</keyword>
<dbReference type="InterPro" id="IPR036956">
    <property type="entry name" value="Impact_N_sf"/>
</dbReference>
<sequence>MTTRYLVVARDAEAEIEVKRSRFLCTVRRVGDEPAARAVVERLRREHWDARHHCSAFVLGPDARLERSSDDGEPAGTAGAPMLEVLRGAGVSDVVAVVTRWFGGTLLGAGGLVRAYGDAVRAGLDASGTRERRLVHELDLVVGHADAGRVEGELRARGVVVLDTAYAAEVTLRLGVEPDAEAALNAAVAELTGGTAAARPVGERWVDGPLR</sequence>
<dbReference type="PANTHER" id="PTHR16301">
    <property type="entry name" value="IMPACT-RELATED"/>
    <property type="match status" value="1"/>
</dbReference>
<evidence type="ECO:0000313" key="5">
    <source>
        <dbReference type="Proteomes" id="UP001596087"/>
    </source>
</evidence>
<reference evidence="5" key="1">
    <citation type="journal article" date="2019" name="Int. J. Syst. Evol. Microbiol.">
        <title>The Global Catalogue of Microorganisms (GCM) 10K type strain sequencing project: providing services to taxonomists for standard genome sequencing and annotation.</title>
        <authorList>
            <consortium name="The Broad Institute Genomics Platform"/>
            <consortium name="The Broad Institute Genome Sequencing Center for Infectious Disease"/>
            <person name="Wu L."/>
            <person name="Ma J."/>
        </authorList>
    </citation>
    <scope>NUCLEOTIDE SEQUENCE [LARGE SCALE GENOMIC DNA]</scope>
    <source>
        <strain evidence="5">DFY41</strain>
    </source>
</reference>
<feature type="domain" description="Impact N-terminal" evidence="2">
    <location>
        <begin position="19"/>
        <end position="122"/>
    </location>
</feature>
<evidence type="ECO:0000259" key="2">
    <source>
        <dbReference type="Pfam" id="PF01205"/>
    </source>
</evidence>
<dbReference type="RefSeq" id="WP_378590168.1">
    <property type="nucleotide sequence ID" value="NZ_JBHSKD010000011.1"/>
</dbReference>
<dbReference type="InterPro" id="IPR035647">
    <property type="entry name" value="EFG_III/V"/>
</dbReference>
<dbReference type="InterPro" id="IPR015796">
    <property type="entry name" value="Impact_YigZ-like"/>
</dbReference>
<gene>
    <name evidence="4" type="ORF">ACFPGP_11385</name>
</gene>
<dbReference type="InterPro" id="IPR020568">
    <property type="entry name" value="Ribosomal_Su5_D2-typ_SF"/>
</dbReference>
<comment type="caution">
    <text evidence="4">The sequence shown here is derived from an EMBL/GenBank/DDBJ whole genome shotgun (WGS) entry which is preliminary data.</text>
</comment>
<protein>
    <submittedName>
        <fullName evidence="4">YigZ family protein</fullName>
    </submittedName>
</protein>
<evidence type="ECO:0000313" key="4">
    <source>
        <dbReference type="EMBL" id="MFC5177278.1"/>
    </source>
</evidence>
<feature type="domain" description="UPF0029" evidence="3">
    <location>
        <begin position="140"/>
        <end position="194"/>
    </location>
</feature>
<dbReference type="PANTHER" id="PTHR16301:SF20">
    <property type="entry name" value="IMPACT FAMILY MEMBER YIGZ"/>
    <property type="match status" value="1"/>
</dbReference>
<name>A0ABW0BJT5_9ACTN</name>
<dbReference type="Proteomes" id="UP001596087">
    <property type="component" value="Unassembled WGS sequence"/>
</dbReference>
<dbReference type="Pfam" id="PF01205">
    <property type="entry name" value="Impact_N"/>
    <property type="match status" value="1"/>
</dbReference>
<evidence type="ECO:0000256" key="1">
    <source>
        <dbReference type="ARBA" id="ARBA00007665"/>
    </source>
</evidence>
<dbReference type="InterPro" id="IPR015269">
    <property type="entry name" value="UPF0029_Impact_C"/>
</dbReference>
<organism evidence="4 5">
    <name type="scientific">Nocardioides taihuensis</name>
    <dbReference type="NCBI Taxonomy" id="1835606"/>
    <lineage>
        <taxon>Bacteria</taxon>
        <taxon>Bacillati</taxon>
        <taxon>Actinomycetota</taxon>
        <taxon>Actinomycetes</taxon>
        <taxon>Propionibacteriales</taxon>
        <taxon>Nocardioidaceae</taxon>
        <taxon>Nocardioides</taxon>
    </lineage>
</organism>
<dbReference type="InterPro" id="IPR001498">
    <property type="entry name" value="Impact_N"/>
</dbReference>
<dbReference type="EMBL" id="JBHSKD010000011">
    <property type="protein sequence ID" value="MFC5177278.1"/>
    <property type="molecule type" value="Genomic_DNA"/>
</dbReference>
<dbReference type="NCBIfam" id="TIGR00257">
    <property type="entry name" value="IMPACT_YIGZ"/>
    <property type="match status" value="1"/>
</dbReference>
<dbReference type="Pfam" id="PF09186">
    <property type="entry name" value="DUF1949"/>
    <property type="match status" value="1"/>
</dbReference>
<dbReference type="Gene3D" id="3.30.230.30">
    <property type="entry name" value="Impact, N-terminal domain"/>
    <property type="match status" value="1"/>
</dbReference>
<dbReference type="InterPro" id="IPR020569">
    <property type="entry name" value="UPF0029_Impact_CS"/>
</dbReference>